<reference evidence="4" key="1">
    <citation type="submission" date="2017-09" db="EMBL/GenBank/DDBJ databases">
        <title>Depth-based differentiation of microbial function through sediment-hosted aquifers and enrichment of novel symbionts in the deep terrestrial subsurface.</title>
        <authorList>
            <person name="Probst A.J."/>
            <person name="Ladd B."/>
            <person name="Jarett J.K."/>
            <person name="Geller-Mcgrath D.E."/>
            <person name="Sieber C.M.K."/>
            <person name="Emerson J.B."/>
            <person name="Anantharaman K."/>
            <person name="Thomas B.C."/>
            <person name="Malmstrom R."/>
            <person name="Stieglmeier M."/>
            <person name="Klingl A."/>
            <person name="Woyke T."/>
            <person name="Ryan C.M."/>
            <person name="Banfield J.F."/>
        </authorList>
    </citation>
    <scope>NUCLEOTIDE SEQUENCE [LARGE SCALE GENOMIC DNA]</scope>
</reference>
<dbReference type="Pfam" id="PF18962">
    <property type="entry name" value="Por_Secre_tail"/>
    <property type="match status" value="1"/>
</dbReference>
<dbReference type="NCBIfam" id="TIGR04183">
    <property type="entry name" value="Por_Secre_tail"/>
    <property type="match status" value="1"/>
</dbReference>
<feature type="signal peptide" evidence="1">
    <location>
        <begin position="1"/>
        <end position="21"/>
    </location>
</feature>
<feature type="chain" id="PRO_5014321709" description="Secretion system C-terminal sorting domain-containing protein" evidence="1">
    <location>
        <begin position="22"/>
        <end position="292"/>
    </location>
</feature>
<proteinExistence type="predicted"/>
<dbReference type="Gene3D" id="2.60.40.4070">
    <property type="match status" value="1"/>
</dbReference>
<comment type="caution">
    <text evidence="3">The sequence shown here is derived from an EMBL/GenBank/DDBJ whole genome shotgun (WGS) entry which is preliminary data.</text>
</comment>
<keyword evidence="1" id="KW-0732">Signal</keyword>
<gene>
    <name evidence="3" type="ORF">COU48_02005</name>
</gene>
<protein>
    <recommendedName>
        <fullName evidence="2">Secretion system C-terminal sorting domain-containing protein</fullName>
    </recommendedName>
</protein>
<evidence type="ECO:0000313" key="3">
    <source>
        <dbReference type="EMBL" id="PIR68833.1"/>
    </source>
</evidence>
<evidence type="ECO:0000259" key="2">
    <source>
        <dbReference type="Pfam" id="PF18962"/>
    </source>
</evidence>
<name>A0A2J0JHN5_9BACT</name>
<evidence type="ECO:0000313" key="4">
    <source>
        <dbReference type="Proteomes" id="UP000228613"/>
    </source>
</evidence>
<dbReference type="Proteomes" id="UP000228613">
    <property type="component" value="Unassembled WGS sequence"/>
</dbReference>
<evidence type="ECO:0000256" key="1">
    <source>
        <dbReference type="SAM" id="SignalP"/>
    </source>
</evidence>
<organism evidence="3 4">
    <name type="scientific">Candidatus Nomurabacteria bacterium CG10_big_fil_rev_8_21_14_0_10_03_31_7</name>
    <dbReference type="NCBI Taxonomy" id="1974730"/>
    <lineage>
        <taxon>Bacteria</taxon>
        <taxon>Candidatus Nomuraibacteriota</taxon>
    </lineage>
</organism>
<dbReference type="EMBL" id="PFCP01000050">
    <property type="protein sequence ID" value="PIR68833.1"/>
    <property type="molecule type" value="Genomic_DNA"/>
</dbReference>
<feature type="domain" description="Secretion system C-terminal sorting" evidence="2">
    <location>
        <begin position="214"/>
        <end position="288"/>
    </location>
</feature>
<dbReference type="InterPro" id="IPR026444">
    <property type="entry name" value="Secre_tail"/>
</dbReference>
<dbReference type="AlphaFoldDB" id="A0A2J0JHN5"/>
<sequence length="292" mass="33243">MKALYVLTVTFFILISPSVLSQPESLKVTNGWESFDSTGIKSSIENENGQYYQILGNVGPVEKDFLNWWNQFDWLKNTYWIEYPLIPDTLAVSCRFISGVNIKSVAIGIGLEDSLWYFSGYRKNLNMDGEWYQLKFDMNYSIKNYIKHFGQLRLVIHITSLDSSNVEINVAFNKLYGIDDTLGIIIYDSFGNPTGISDPSQIKVPSSFDLSQNYPNPFNPSTKIKFTVPTVSYVSLIVFNSLGQEVQTLAREEKSEGIYEVSFNASNLPSGTYFYRIQAGDFVETKKMLLLK</sequence>
<accession>A0A2J0JHN5</accession>